<organism evidence="1 2">
    <name type="scientific">Nitrosomonas aestuarii</name>
    <dbReference type="NCBI Taxonomy" id="52441"/>
    <lineage>
        <taxon>Bacteria</taxon>
        <taxon>Pseudomonadati</taxon>
        <taxon>Pseudomonadota</taxon>
        <taxon>Betaproteobacteria</taxon>
        <taxon>Nitrosomonadales</taxon>
        <taxon>Nitrosomonadaceae</taxon>
        <taxon>Nitrosomonas</taxon>
    </lineage>
</organism>
<gene>
    <name evidence="1" type="ORF">SAMN05216302_102518</name>
</gene>
<dbReference type="Proteomes" id="UP000199533">
    <property type="component" value="Unassembled WGS sequence"/>
</dbReference>
<evidence type="ECO:0000313" key="2">
    <source>
        <dbReference type="Proteomes" id="UP000199533"/>
    </source>
</evidence>
<protein>
    <submittedName>
        <fullName evidence="1">SEC-C motif-containing protein</fullName>
    </submittedName>
</protein>
<dbReference type="Pfam" id="PF25948">
    <property type="entry name" value="DUF7986"/>
    <property type="match status" value="1"/>
</dbReference>
<accession>A0A1I4E198</accession>
<proteinExistence type="predicted"/>
<dbReference type="STRING" id="52441.SAMN05216302_102518"/>
<dbReference type="InterPro" id="IPR004027">
    <property type="entry name" value="SEC_C_motif"/>
</dbReference>
<keyword evidence="2" id="KW-1185">Reference proteome</keyword>
<name>A0A1I4E198_9PROT</name>
<dbReference type="OrthoDB" id="9816539at2"/>
<dbReference type="InterPro" id="IPR058292">
    <property type="entry name" value="DUF7986"/>
</dbReference>
<dbReference type="AlphaFoldDB" id="A0A1I4E198"/>
<dbReference type="EMBL" id="FOSP01000025">
    <property type="protein sequence ID" value="SFK99624.1"/>
    <property type="molecule type" value="Genomic_DNA"/>
</dbReference>
<dbReference type="SUPFAM" id="SSF103642">
    <property type="entry name" value="Sec-C motif"/>
    <property type="match status" value="1"/>
</dbReference>
<dbReference type="Pfam" id="PF02810">
    <property type="entry name" value="SEC-C"/>
    <property type="match status" value="1"/>
</dbReference>
<evidence type="ECO:0000313" key="1">
    <source>
        <dbReference type="EMBL" id="SFK99624.1"/>
    </source>
</evidence>
<sequence>MVMDIFKYVTDVKMTSPEELRKEILENLCRGAGNPLIEEGRKMKIGRNDPCTCGSGKKYKQCCLKNQEQQQKEDVLWRQIRHVINALHEKLLKFSSKRFGNEALLEAWAAFIDSNDVEFSPETPHLHIFLSWFFYDWNPDQAVLKEKAAFEPLRDQTLAQLFLEKHRKQLEPLLVRYIEQCCSVHYSFYDIVSVRAGDGFLLRDMMTGEEEYVTEHAGSQKAQAGDVVFGKFIKIDHVAVLETSASISFSPVEKRRILDLREEICEQENPPSQALLRGYDYEMMEIYREIYERLSNPTMPKIRNADGDTVLFHRLKYDIDSPQQAFDALKQLNLDTNNDEMLVDAEFDSAGELHGVSFLWQQQTNAGCKSGSNAILGQIKIKGDQLTVEVDSETHAQQFRQLVEKLLPTARYKTTDIESMESRLA</sequence>
<reference evidence="2" key="1">
    <citation type="submission" date="2016-10" db="EMBL/GenBank/DDBJ databases">
        <authorList>
            <person name="Varghese N."/>
            <person name="Submissions S."/>
        </authorList>
    </citation>
    <scope>NUCLEOTIDE SEQUENCE [LARGE SCALE GENOMIC DNA]</scope>
    <source>
        <strain evidence="2">Nm69</strain>
    </source>
</reference>
<dbReference type="Gene3D" id="3.10.450.50">
    <property type="match status" value="1"/>
</dbReference>